<evidence type="ECO:0000313" key="9">
    <source>
        <dbReference type="Proteomes" id="UP000325255"/>
    </source>
</evidence>
<accession>A0A5M6IZV9</accession>
<keyword evidence="5 7" id="KW-1133">Transmembrane helix</keyword>
<evidence type="ECO:0000256" key="6">
    <source>
        <dbReference type="ARBA" id="ARBA00023136"/>
    </source>
</evidence>
<dbReference type="Proteomes" id="UP000325255">
    <property type="component" value="Unassembled WGS sequence"/>
</dbReference>
<protein>
    <submittedName>
        <fullName evidence="8">Lipopolysaccharide biosynthesis protein</fullName>
    </submittedName>
</protein>
<feature type="transmembrane region" description="Helical" evidence="7">
    <location>
        <begin position="358"/>
        <end position="376"/>
    </location>
</feature>
<name>A0A5M6IZV9_9PROT</name>
<dbReference type="OrthoDB" id="7605542at2"/>
<reference evidence="8 9" key="1">
    <citation type="submission" date="2019-09" db="EMBL/GenBank/DDBJ databases">
        <title>Genome sequence of Rhodovastum atsumiense, a diverse member of the Acetobacteraceae family of non-sulfur purple photosynthetic bacteria.</title>
        <authorList>
            <person name="Meyer T."/>
            <person name="Kyndt J."/>
        </authorList>
    </citation>
    <scope>NUCLEOTIDE SEQUENCE [LARGE SCALE GENOMIC DNA]</scope>
    <source>
        <strain evidence="8 9">DSM 21279</strain>
    </source>
</reference>
<dbReference type="PANTHER" id="PTHR30250">
    <property type="entry name" value="PST FAMILY PREDICTED COLANIC ACID TRANSPORTER"/>
    <property type="match status" value="1"/>
</dbReference>
<evidence type="ECO:0000313" key="8">
    <source>
        <dbReference type="EMBL" id="KAA5613880.1"/>
    </source>
</evidence>
<feature type="transmembrane region" description="Helical" evidence="7">
    <location>
        <begin position="80"/>
        <end position="104"/>
    </location>
</feature>
<feature type="transmembrane region" description="Helical" evidence="7">
    <location>
        <begin position="170"/>
        <end position="192"/>
    </location>
</feature>
<comment type="caution">
    <text evidence="8">The sequence shown here is derived from an EMBL/GenBank/DDBJ whole genome shotgun (WGS) entry which is preliminary data.</text>
</comment>
<proteinExistence type="inferred from homology"/>
<dbReference type="RefSeq" id="WP_150039264.1">
    <property type="nucleotide sequence ID" value="NZ_OW485601.1"/>
</dbReference>
<sequence>MQNVREKLGKGAIWLGASRVLINAVSILGSILLARLLVPEDFGLVAIANTLFVLLISATELPLGLALIQHKDPQPGHYHSAWTLGLARGGLIALICVAVAWPVAGIYGDARLIHVMLALGLVALLNGATNPRMVVFTRQLVFWQEFAVSVASKLASFSVSLGLAWAWQSYWALIGGILASQLAGLILSYVLVPFRPRLCVSHVRELWSFSAWVSLSRLMNTLNWKFDHLLVGGWLGQRALGLYSVADNLAATPTNEMIRPITLTLFPGFVQVAGDPARLRAAYRSAQSLVCAVAMPTGIGFALIAEPFVRIGMGEKWLPIVPIIQVLSTSFACYSLASTTAEPLAMAMSATKQLFQRDLVIFLTRIPLIVIGMATLGLAGVLVARLTSGCISMALNLHLVRSLIGTPIREQLRANIRTVASAALMAIAVLQYNRMVAALSGHGLLIELLAPIACGAAVYLGIHAGLWMLAGRPDGPETEVARLAGAVLRRLRPERLTIAARPAD</sequence>
<feature type="transmembrane region" description="Helical" evidence="7">
    <location>
        <begin position="140"/>
        <end position="164"/>
    </location>
</feature>
<feature type="transmembrane region" description="Helical" evidence="7">
    <location>
        <begin position="44"/>
        <end position="68"/>
    </location>
</feature>
<comment type="similarity">
    <text evidence="2">Belongs to the polysaccharide synthase family.</text>
</comment>
<evidence type="ECO:0000256" key="3">
    <source>
        <dbReference type="ARBA" id="ARBA00022475"/>
    </source>
</evidence>
<gene>
    <name evidence="8" type="ORF">F1189_03650</name>
</gene>
<dbReference type="EMBL" id="VWPK01000004">
    <property type="protein sequence ID" value="KAA5613880.1"/>
    <property type="molecule type" value="Genomic_DNA"/>
</dbReference>
<evidence type="ECO:0000256" key="7">
    <source>
        <dbReference type="SAM" id="Phobius"/>
    </source>
</evidence>
<feature type="transmembrane region" description="Helical" evidence="7">
    <location>
        <begin position="12"/>
        <end position="38"/>
    </location>
</feature>
<evidence type="ECO:0000256" key="1">
    <source>
        <dbReference type="ARBA" id="ARBA00004651"/>
    </source>
</evidence>
<dbReference type="PANTHER" id="PTHR30250:SF10">
    <property type="entry name" value="LIPOPOLYSACCHARIDE BIOSYNTHESIS PROTEIN WZXC"/>
    <property type="match status" value="1"/>
</dbReference>
<evidence type="ECO:0000256" key="2">
    <source>
        <dbReference type="ARBA" id="ARBA00007430"/>
    </source>
</evidence>
<feature type="transmembrane region" description="Helical" evidence="7">
    <location>
        <begin position="288"/>
        <end position="305"/>
    </location>
</feature>
<comment type="subcellular location">
    <subcellularLocation>
        <location evidence="1">Cell membrane</location>
        <topology evidence="1">Multi-pass membrane protein</topology>
    </subcellularLocation>
</comment>
<dbReference type="AlphaFoldDB" id="A0A5M6IZV9"/>
<dbReference type="InterPro" id="IPR050833">
    <property type="entry name" value="Poly_Biosynth_Transport"/>
</dbReference>
<dbReference type="GO" id="GO:0005886">
    <property type="term" value="C:plasma membrane"/>
    <property type="evidence" value="ECO:0007669"/>
    <property type="project" value="UniProtKB-SubCell"/>
</dbReference>
<evidence type="ECO:0000256" key="4">
    <source>
        <dbReference type="ARBA" id="ARBA00022692"/>
    </source>
</evidence>
<dbReference type="Pfam" id="PF13440">
    <property type="entry name" value="Polysacc_synt_3"/>
    <property type="match status" value="1"/>
</dbReference>
<keyword evidence="3" id="KW-1003">Cell membrane</keyword>
<keyword evidence="6 7" id="KW-0472">Membrane</keyword>
<feature type="transmembrane region" description="Helical" evidence="7">
    <location>
        <begin position="110"/>
        <end position="128"/>
    </location>
</feature>
<organism evidence="8 9">
    <name type="scientific">Rhodovastum atsumiense</name>
    <dbReference type="NCBI Taxonomy" id="504468"/>
    <lineage>
        <taxon>Bacteria</taxon>
        <taxon>Pseudomonadati</taxon>
        <taxon>Pseudomonadota</taxon>
        <taxon>Alphaproteobacteria</taxon>
        <taxon>Acetobacterales</taxon>
        <taxon>Acetobacteraceae</taxon>
        <taxon>Rhodovastum</taxon>
    </lineage>
</organism>
<evidence type="ECO:0000256" key="5">
    <source>
        <dbReference type="ARBA" id="ARBA00022989"/>
    </source>
</evidence>
<keyword evidence="4 7" id="KW-0812">Transmembrane</keyword>
<keyword evidence="9" id="KW-1185">Reference proteome</keyword>
<feature type="transmembrane region" description="Helical" evidence="7">
    <location>
        <begin position="444"/>
        <end position="462"/>
    </location>
</feature>
<dbReference type="CDD" id="cd13127">
    <property type="entry name" value="MATE_tuaB_like"/>
    <property type="match status" value="1"/>
</dbReference>